<evidence type="ECO:0000313" key="1">
    <source>
        <dbReference type="EMBL" id="KAJ8342834.1"/>
    </source>
</evidence>
<reference evidence="1" key="1">
    <citation type="journal article" date="2023" name="Science">
        <title>Genome structures resolve the early diversification of teleost fishes.</title>
        <authorList>
            <person name="Parey E."/>
            <person name="Louis A."/>
            <person name="Montfort J."/>
            <person name="Bouchez O."/>
            <person name="Roques C."/>
            <person name="Iampietro C."/>
            <person name="Lluch J."/>
            <person name="Castinel A."/>
            <person name="Donnadieu C."/>
            <person name="Desvignes T."/>
            <person name="Floi Bucao C."/>
            <person name="Jouanno E."/>
            <person name="Wen M."/>
            <person name="Mejri S."/>
            <person name="Dirks R."/>
            <person name="Jansen H."/>
            <person name="Henkel C."/>
            <person name="Chen W.J."/>
            <person name="Zahm M."/>
            <person name="Cabau C."/>
            <person name="Klopp C."/>
            <person name="Thompson A.W."/>
            <person name="Robinson-Rechavi M."/>
            <person name="Braasch I."/>
            <person name="Lecointre G."/>
            <person name="Bobe J."/>
            <person name="Postlethwait J.H."/>
            <person name="Berthelot C."/>
            <person name="Roest Crollius H."/>
            <person name="Guiguen Y."/>
        </authorList>
    </citation>
    <scope>NUCLEOTIDE SEQUENCE</scope>
    <source>
        <strain evidence="1">WJC10195</strain>
    </source>
</reference>
<gene>
    <name evidence="1" type="ORF">SKAU_G00327620</name>
</gene>
<protein>
    <submittedName>
        <fullName evidence="1">Uncharacterized protein</fullName>
    </submittedName>
</protein>
<organism evidence="1 2">
    <name type="scientific">Synaphobranchus kaupii</name>
    <name type="common">Kaup's arrowtooth eel</name>
    <dbReference type="NCBI Taxonomy" id="118154"/>
    <lineage>
        <taxon>Eukaryota</taxon>
        <taxon>Metazoa</taxon>
        <taxon>Chordata</taxon>
        <taxon>Craniata</taxon>
        <taxon>Vertebrata</taxon>
        <taxon>Euteleostomi</taxon>
        <taxon>Actinopterygii</taxon>
        <taxon>Neopterygii</taxon>
        <taxon>Teleostei</taxon>
        <taxon>Anguilliformes</taxon>
        <taxon>Synaphobranchidae</taxon>
        <taxon>Synaphobranchus</taxon>
    </lineage>
</organism>
<dbReference type="EMBL" id="JAINUF010000014">
    <property type="protein sequence ID" value="KAJ8342834.1"/>
    <property type="molecule type" value="Genomic_DNA"/>
</dbReference>
<dbReference type="AlphaFoldDB" id="A0A9Q1EQ24"/>
<name>A0A9Q1EQ24_SYNKA</name>
<dbReference type="Proteomes" id="UP001152622">
    <property type="component" value="Chromosome 14"/>
</dbReference>
<proteinExistence type="predicted"/>
<comment type="caution">
    <text evidence="1">The sequence shown here is derived from an EMBL/GenBank/DDBJ whole genome shotgun (WGS) entry which is preliminary data.</text>
</comment>
<keyword evidence="2" id="KW-1185">Reference proteome</keyword>
<sequence>MDPAQSPQQAEAPGYIHQAQQGTCPVRLSGVILYHRFEKGPVTTAGPSRYCTACSVSPACMASICSLLLFSSELLQLLRLLHWKTVQAMRLGSCNSLCSNLPSPSVVSLGSSSRANGSLSFAGTCLVISPPAPTDRLL</sequence>
<evidence type="ECO:0000313" key="2">
    <source>
        <dbReference type="Proteomes" id="UP001152622"/>
    </source>
</evidence>
<accession>A0A9Q1EQ24</accession>